<protein>
    <submittedName>
        <fullName evidence="1">Uncharacterized protein</fullName>
    </submittedName>
</protein>
<accession>A0ACC2T6I8</accession>
<comment type="caution">
    <text evidence="1">The sequence shown here is derived from an EMBL/GenBank/DDBJ whole genome shotgun (WGS) entry which is preliminary data.</text>
</comment>
<gene>
    <name evidence="1" type="ORF">DSO57_1010277</name>
</gene>
<dbReference type="EMBL" id="QTSX02003584">
    <property type="protein sequence ID" value="KAJ9070240.1"/>
    <property type="molecule type" value="Genomic_DNA"/>
</dbReference>
<dbReference type="Proteomes" id="UP001165960">
    <property type="component" value="Unassembled WGS sequence"/>
</dbReference>
<keyword evidence="2" id="KW-1185">Reference proteome</keyword>
<evidence type="ECO:0000313" key="2">
    <source>
        <dbReference type="Proteomes" id="UP001165960"/>
    </source>
</evidence>
<proteinExistence type="predicted"/>
<evidence type="ECO:0000313" key="1">
    <source>
        <dbReference type="EMBL" id="KAJ9070240.1"/>
    </source>
</evidence>
<organism evidence="1 2">
    <name type="scientific">Entomophthora muscae</name>
    <dbReference type="NCBI Taxonomy" id="34485"/>
    <lineage>
        <taxon>Eukaryota</taxon>
        <taxon>Fungi</taxon>
        <taxon>Fungi incertae sedis</taxon>
        <taxon>Zoopagomycota</taxon>
        <taxon>Entomophthoromycotina</taxon>
        <taxon>Entomophthoromycetes</taxon>
        <taxon>Entomophthorales</taxon>
        <taxon>Entomophthoraceae</taxon>
        <taxon>Entomophthora</taxon>
    </lineage>
</organism>
<reference evidence="1" key="1">
    <citation type="submission" date="2022-04" db="EMBL/GenBank/DDBJ databases">
        <title>Genome of the entomopathogenic fungus Entomophthora muscae.</title>
        <authorList>
            <person name="Elya C."/>
            <person name="Lovett B.R."/>
            <person name="Lee E."/>
            <person name="Macias A.M."/>
            <person name="Hajek A.E."/>
            <person name="De Bivort B.L."/>
            <person name="Kasson M.T."/>
            <person name="De Fine Licht H.H."/>
            <person name="Stajich J.E."/>
        </authorList>
    </citation>
    <scope>NUCLEOTIDE SEQUENCE</scope>
    <source>
        <strain evidence="1">Berkeley</strain>
    </source>
</reference>
<sequence length="125" mass="14175">MFASICESTTQYSCAYLFPPGSAPVTVVKPPCALDLEFFHPHHLNLPPGHPKVTILPRMNEISTTPPPPNVLPDQDFRNLGTSYWENMWLLVPDVLSSFHTFQQEHLQPSQHEFKIILQNTPSIL</sequence>
<name>A0ACC2T6I8_9FUNG</name>